<proteinExistence type="predicted"/>
<organism evidence="1 2">
    <name type="scientific">Cajanus cajan</name>
    <name type="common">Pigeon pea</name>
    <name type="synonym">Cajanus indicus</name>
    <dbReference type="NCBI Taxonomy" id="3821"/>
    <lineage>
        <taxon>Eukaryota</taxon>
        <taxon>Viridiplantae</taxon>
        <taxon>Streptophyta</taxon>
        <taxon>Embryophyta</taxon>
        <taxon>Tracheophyta</taxon>
        <taxon>Spermatophyta</taxon>
        <taxon>Magnoliopsida</taxon>
        <taxon>eudicotyledons</taxon>
        <taxon>Gunneridae</taxon>
        <taxon>Pentapetalae</taxon>
        <taxon>rosids</taxon>
        <taxon>fabids</taxon>
        <taxon>Fabales</taxon>
        <taxon>Fabaceae</taxon>
        <taxon>Papilionoideae</taxon>
        <taxon>50 kb inversion clade</taxon>
        <taxon>NPAAA clade</taxon>
        <taxon>indigoferoid/millettioid clade</taxon>
        <taxon>Phaseoleae</taxon>
        <taxon>Cajanus</taxon>
    </lineage>
</organism>
<dbReference type="AlphaFoldDB" id="A0A151SSE5"/>
<keyword evidence="2" id="KW-1185">Reference proteome</keyword>
<dbReference type="Gramene" id="C.cajan_03889.t">
    <property type="protein sequence ID" value="C.cajan_03889.t.cds1"/>
    <property type="gene ID" value="C.cajan_03889"/>
</dbReference>
<reference evidence="1 2" key="1">
    <citation type="journal article" date="2012" name="Nat. Biotechnol.">
        <title>Draft genome sequence of pigeonpea (Cajanus cajan), an orphan legume crop of resource-poor farmers.</title>
        <authorList>
            <person name="Varshney R.K."/>
            <person name="Chen W."/>
            <person name="Li Y."/>
            <person name="Bharti A.K."/>
            <person name="Saxena R.K."/>
            <person name="Schlueter J.A."/>
            <person name="Donoghue M.T."/>
            <person name="Azam S."/>
            <person name="Fan G."/>
            <person name="Whaley A.M."/>
            <person name="Farmer A.D."/>
            <person name="Sheridan J."/>
            <person name="Iwata A."/>
            <person name="Tuteja R."/>
            <person name="Penmetsa R.V."/>
            <person name="Wu W."/>
            <person name="Upadhyaya H.D."/>
            <person name="Yang S.P."/>
            <person name="Shah T."/>
            <person name="Saxena K.B."/>
            <person name="Michael T."/>
            <person name="McCombie W.R."/>
            <person name="Yang B."/>
            <person name="Zhang G."/>
            <person name="Yang H."/>
            <person name="Wang J."/>
            <person name="Spillane C."/>
            <person name="Cook D.R."/>
            <person name="May G.D."/>
            <person name="Xu X."/>
            <person name="Jackson S.A."/>
        </authorList>
    </citation>
    <scope>NUCLEOTIDE SEQUENCE [LARGE SCALE GENOMIC DNA]</scope>
    <source>
        <strain evidence="2">cv. Asha</strain>
    </source>
</reference>
<dbReference type="EMBL" id="CM003613">
    <property type="protein sequence ID" value="KYP57705.1"/>
    <property type="molecule type" value="Genomic_DNA"/>
</dbReference>
<sequence>MRSLQEIYDPTSEVHVVCLLADTEDLSFENAVQDEKWRIAMDEEFGAIERNKTWELTNLPEGARPIRVKWVYKKKMNTEGEV</sequence>
<protein>
    <recommendedName>
        <fullName evidence="3">Retrovirus-related Pol polyprotein from transposon TNT 1-94</fullName>
    </recommendedName>
</protein>
<accession>A0A151SSE5</accession>
<evidence type="ECO:0000313" key="2">
    <source>
        <dbReference type="Proteomes" id="UP000075243"/>
    </source>
</evidence>
<dbReference type="Proteomes" id="UP000075243">
    <property type="component" value="Chromosome 11"/>
</dbReference>
<evidence type="ECO:0000313" key="1">
    <source>
        <dbReference type="EMBL" id="KYP57705.1"/>
    </source>
</evidence>
<name>A0A151SSE5_CAJCA</name>
<gene>
    <name evidence="1" type="ORF">KK1_003975</name>
</gene>
<evidence type="ECO:0008006" key="3">
    <source>
        <dbReference type="Google" id="ProtNLM"/>
    </source>
</evidence>